<reference evidence="4 7" key="2">
    <citation type="submission" date="2019-07" db="EMBL/GenBank/DDBJ databases">
        <title>Whole genome shotgun sequence of Myxococcus virescens NBRC 100334.</title>
        <authorList>
            <person name="Hosoyama A."/>
            <person name="Uohara A."/>
            <person name="Ohji S."/>
            <person name="Ichikawa N."/>
        </authorList>
    </citation>
    <scope>NUCLEOTIDE SEQUENCE [LARGE SCALE GENOMIC DNA]</scope>
    <source>
        <strain evidence="4 7">NBRC 100334</strain>
    </source>
</reference>
<dbReference type="InterPro" id="IPR052169">
    <property type="entry name" value="CW_Biosynth-Accessory"/>
</dbReference>
<feature type="region of interest" description="Disordered" evidence="2">
    <location>
        <begin position="421"/>
        <end position="440"/>
    </location>
</feature>
<organism evidence="4 7">
    <name type="scientific">Myxococcus virescens</name>
    <dbReference type="NCBI Taxonomy" id="83456"/>
    <lineage>
        <taxon>Bacteria</taxon>
        <taxon>Pseudomonadati</taxon>
        <taxon>Myxococcota</taxon>
        <taxon>Myxococcia</taxon>
        <taxon>Myxococcales</taxon>
        <taxon>Cystobacterineae</taxon>
        <taxon>Myxococcaceae</taxon>
        <taxon>Myxococcus</taxon>
    </lineage>
</organism>
<comment type="similarity">
    <text evidence="1">Belongs to the CapA family.</text>
</comment>
<dbReference type="InterPro" id="IPR029052">
    <property type="entry name" value="Metallo-depent_PP-like"/>
</dbReference>
<feature type="domain" description="Capsule synthesis protein CapA" evidence="3">
    <location>
        <begin position="21"/>
        <end position="294"/>
    </location>
</feature>
<proteinExistence type="inferred from homology"/>
<dbReference type="Proteomes" id="UP000198717">
    <property type="component" value="Unassembled WGS sequence"/>
</dbReference>
<dbReference type="Pfam" id="PF09587">
    <property type="entry name" value="PGA_cap"/>
    <property type="match status" value="1"/>
</dbReference>
<accession>A0A511H726</accession>
<dbReference type="Gene3D" id="3.60.21.10">
    <property type="match status" value="1"/>
</dbReference>
<dbReference type="SMART" id="SM00854">
    <property type="entry name" value="PGA_cap"/>
    <property type="match status" value="1"/>
</dbReference>
<dbReference type="EMBL" id="BJVY01000004">
    <property type="protein sequence ID" value="GEL69320.1"/>
    <property type="molecule type" value="Genomic_DNA"/>
</dbReference>
<dbReference type="RefSeq" id="WP_090491042.1">
    <property type="nucleotide sequence ID" value="NZ_BJVY01000004.1"/>
</dbReference>
<dbReference type="CDD" id="cd07381">
    <property type="entry name" value="MPP_CapA"/>
    <property type="match status" value="1"/>
</dbReference>
<evidence type="ECO:0000256" key="2">
    <source>
        <dbReference type="SAM" id="MobiDB-lite"/>
    </source>
</evidence>
<evidence type="ECO:0000256" key="1">
    <source>
        <dbReference type="ARBA" id="ARBA00005662"/>
    </source>
</evidence>
<keyword evidence="6" id="KW-1185">Reference proteome</keyword>
<evidence type="ECO:0000313" key="5">
    <source>
        <dbReference type="EMBL" id="SDE36185.1"/>
    </source>
</evidence>
<dbReference type="InterPro" id="IPR019079">
    <property type="entry name" value="Capsule_synth_CapA"/>
</dbReference>
<gene>
    <name evidence="4" type="ORF">MVI01_11040</name>
    <name evidence="5" type="ORF">SAMN04488504_106169</name>
</gene>
<name>A0A511H726_9BACT</name>
<dbReference type="PANTHER" id="PTHR33393">
    <property type="entry name" value="POLYGLUTAMINE SYNTHESIS ACCESSORY PROTEIN RV0574C-RELATED"/>
    <property type="match status" value="1"/>
</dbReference>
<dbReference type="SUPFAM" id="SSF56300">
    <property type="entry name" value="Metallo-dependent phosphatases"/>
    <property type="match status" value="1"/>
</dbReference>
<evidence type="ECO:0000259" key="3">
    <source>
        <dbReference type="SMART" id="SM00854"/>
    </source>
</evidence>
<evidence type="ECO:0000313" key="7">
    <source>
        <dbReference type="Proteomes" id="UP000321224"/>
    </source>
</evidence>
<evidence type="ECO:0000313" key="6">
    <source>
        <dbReference type="Proteomes" id="UP000198717"/>
    </source>
</evidence>
<dbReference type="EMBL" id="FNAJ01000006">
    <property type="protein sequence ID" value="SDE36185.1"/>
    <property type="molecule type" value="Genomic_DNA"/>
</dbReference>
<evidence type="ECO:0000313" key="4">
    <source>
        <dbReference type="EMBL" id="GEL69320.1"/>
    </source>
</evidence>
<protein>
    <submittedName>
        <fullName evidence="5">Poly-gamma-glutamate synthesis protein (Capsule biosynthesis protein)</fullName>
    </submittedName>
</protein>
<sequence>MSASVLLLLPLLCASAPTRVELVFGGDVIPHGEVKEVARLHARTGAPPPEGGQAPSLNHEGWDHVFGPIADVLRTADVGVVNLETPVTDNKKAVARELLFNAPSAMVHALASAGVKVVSTANNHARDQHPAGMLETLRHLDAAGIRHTGTGATKDAAWEPAFVDVRGVKVGFLSFTRMLNGFSNPKDAQAPHVALVPYAGHEAHRGIQPEQVMEAVRAAAARCDALIVLAHWGTEYKGEPRPEDRELGRALLDAGARAVIGHHPHVLQPLESYQTVDGRKGLIAYSLGNLVANQDRFYRHEVGAKQSGGDRRDSMLLRLSLVRPMPGVSVALEEVAVLPVWIENNAVGRARNESRNIQPVLIDREVEEVTARLALLAARPAPLDKETRAQKALLERRLEGSKHRRERILRMLPEGFAVASPELRRRGTETVPPGRLASQP</sequence>
<dbReference type="AlphaFoldDB" id="A0A511H726"/>
<dbReference type="Proteomes" id="UP000321224">
    <property type="component" value="Unassembled WGS sequence"/>
</dbReference>
<dbReference type="PANTHER" id="PTHR33393:SF13">
    <property type="entry name" value="PGA BIOSYNTHESIS PROTEIN CAPA"/>
    <property type="match status" value="1"/>
</dbReference>
<reference evidence="5 6" key="1">
    <citation type="submission" date="2016-10" db="EMBL/GenBank/DDBJ databases">
        <authorList>
            <person name="Varghese N."/>
            <person name="Submissions S."/>
        </authorList>
    </citation>
    <scope>NUCLEOTIDE SEQUENCE [LARGE SCALE GENOMIC DNA]</scope>
    <source>
        <strain evidence="5 6">DSM 2260</strain>
    </source>
</reference>
<comment type="caution">
    <text evidence="4">The sequence shown here is derived from an EMBL/GenBank/DDBJ whole genome shotgun (WGS) entry which is preliminary data.</text>
</comment>